<protein>
    <submittedName>
        <fullName evidence="1">Uncharacterized protein</fullName>
    </submittedName>
</protein>
<reference evidence="1" key="1">
    <citation type="journal article" date="2015" name="Nature">
        <title>Complex archaea that bridge the gap between prokaryotes and eukaryotes.</title>
        <authorList>
            <person name="Spang A."/>
            <person name="Saw J.H."/>
            <person name="Jorgensen S.L."/>
            <person name="Zaremba-Niedzwiedzka K."/>
            <person name="Martijn J."/>
            <person name="Lind A.E."/>
            <person name="van Eijk R."/>
            <person name="Schleper C."/>
            <person name="Guy L."/>
            <person name="Ettema T.J."/>
        </authorList>
    </citation>
    <scope>NUCLEOTIDE SEQUENCE</scope>
</reference>
<dbReference type="Gene3D" id="2.60.120.260">
    <property type="entry name" value="Galactose-binding domain-like"/>
    <property type="match status" value="1"/>
</dbReference>
<organism evidence="1">
    <name type="scientific">marine sediment metagenome</name>
    <dbReference type="NCBI Taxonomy" id="412755"/>
    <lineage>
        <taxon>unclassified sequences</taxon>
        <taxon>metagenomes</taxon>
        <taxon>ecological metagenomes</taxon>
    </lineage>
</organism>
<proteinExistence type="predicted"/>
<comment type="caution">
    <text evidence="1">The sequence shown here is derived from an EMBL/GenBank/DDBJ whole genome shotgun (WGS) entry which is preliminary data.</text>
</comment>
<dbReference type="AlphaFoldDB" id="A0A0F9ABB7"/>
<gene>
    <name evidence="1" type="ORF">LCGC14_2592120</name>
</gene>
<accession>A0A0F9ABB7</accession>
<sequence length="467" mass="47556">INPGPDADWAVQGGTLVLEAVDALAGKPITVSAGVLSTTDPETLGASHVILDDGTFKVTGIGGEVADLIANGDFEDNEGATWPDAPGWTREAGAAGGLPGGLFDGSPYEGAPYGLGHESPLRYTPGYGDHLDTGAYYTIADLEAGKEYTLNYWGIPWVDGSGNKVRVGYTTHPGVLTDLANWDFVPLTLDALDIAVVPALQWEFFSHTFIAGGGENAVYFGGGAVNSMDIDQVSLRLAGAPPIMIDMKGTPISVTDNSVINSLADVAEFGPLDFAGGVLTTIGVETISFLSTTVPVGAVGGFDTGVETNPGQITADIGATIIKRGGADLVLDSELNDVDGVTFDVQAGRLVARHGSNPIDGAILSLSGGEVLLSTKPGVGATVTYDNEVIVNVDSSISAGPGENGDRFVEVTLGSGANGITLDAGLTLSTSNDYTLNVVGAINGPGQLNIANGQVVLSGDVNVGGLH</sequence>
<evidence type="ECO:0000313" key="1">
    <source>
        <dbReference type="EMBL" id="KKL06829.1"/>
    </source>
</evidence>
<feature type="non-terminal residue" evidence="1">
    <location>
        <position position="1"/>
    </location>
</feature>
<name>A0A0F9ABB7_9ZZZZ</name>
<feature type="non-terminal residue" evidence="1">
    <location>
        <position position="467"/>
    </location>
</feature>
<dbReference type="EMBL" id="LAZR01043540">
    <property type="protein sequence ID" value="KKL06829.1"/>
    <property type="molecule type" value="Genomic_DNA"/>
</dbReference>